<dbReference type="Proteomes" id="UP000308600">
    <property type="component" value="Unassembled WGS sequence"/>
</dbReference>
<keyword evidence="2" id="KW-1185">Reference proteome</keyword>
<evidence type="ECO:0000313" key="2">
    <source>
        <dbReference type="Proteomes" id="UP000308600"/>
    </source>
</evidence>
<sequence>MSLESIPPELIARILKDLQSERATLCACSLSSSLFTHPSQRLLYSSIRLRIRTIEGKLQEIHEIAVSSPHVLGYIESLRIDIEGRADRYRSEPSWQENPDTSVSHHSALLLGEFLPKLARLKEFHLGAFPEDHPFFPILDTSFPLMQFTHLSIGSETGDAGPFPVHLLGRCPKVTSIRLSSSTELSGMGQLGDLLPTSHPYQPLNLRERDLSIRPKVVSLTLGLLSLSFPFRGVPVDLLERTEHQRNLLRNISRHDGVFDASGLKCLLIQGSSNPSWDLSLLEDSICRSLEKMDISLWNEAPPGPHSREVLPLQNLTCLQCHVTINNLPRSFGPPMANDGIQLMIGFLKNFPNPSALEFLDISFLIFGERESHDWKKLSLGALESLLFSDEEKFKRLCKVGVTVAFHSPKCGEEEPSGEYFAQTCNTLRTGCLRRLAEKGILEIIHDS</sequence>
<reference evidence="1 2" key="1">
    <citation type="journal article" date="2019" name="Nat. Ecol. Evol.">
        <title>Megaphylogeny resolves global patterns of mushroom evolution.</title>
        <authorList>
            <person name="Varga T."/>
            <person name="Krizsan K."/>
            <person name="Foldi C."/>
            <person name="Dima B."/>
            <person name="Sanchez-Garcia M."/>
            <person name="Sanchez-Ramirez S."/>
            <person name="Szollosi G.J."/>
            <person name="Szarkandi J.G."/>
            <person name="Papp V."/>
            <person name="Albert L."/>
            <person name="Andreopoulos W."/>
            <person name="Angelini C."/>
            <person name="Antonin V."/>
            <person name="Barry K.W."/>
            <person name="Bougher N.L."/>
            <person name="Buchanan P."/>
            <person name="Buyck B."/>
            <person name="Bense V."/>
            <person name="Catcheside P."/>
            <person name="Chovatia M."/>
            <person name="Cooper J."/>
            <person name="Damon W."/>
            <person name="Desjardin D."/>
            <person name="Finy P."/>
            <person name="Geml J."/>
            <person name="Haridas S."/>
            <person name="Hughes K."/>
            <person name="Justo A."/>
            <person name="Karasinski D."/>
            <person name="Kautmanova I."/>
            <person name="Kiss B."/>
            <person name="Kocsube S."/>
            <person name="Kotiranta H."/>
            <person name="LaButti K.M."/>
            <person name="Lechner B.E."/>
            <person name="Liimatainen K."/>
            <person name="Lipzen A."/>
            <person name="Lukacs Z."/>
            <person name="Mihaltcheva S."/>
            <person name="Morgado L.N."/>
            <person name="Niskanen T."/>
            <person name="Noordeloos M.E."/>
            <person name="Ohm R.A."/>
            <person name="Ortiz-Santana B."/>
            <person name="Ovrebo C."/>
            <person name="Racz N."/>
            <person name="Riley R."/>
            <person name="Savchenko A."/>
            <person name="Shiryaev A."/>
            <person name="Soop K."/>
            <person name="Spirin V."/>
            <person name="Szebenyi C."/>
            <person name="Tomsovsky M."/>
            <person name="Tulloss R.E."/>
            <person name="Uehling J."/>
            <person name="Grigoriev I.V."/>
            <person name="Vagvolgyi C."/>
            <person name="Papp T."/>
            <person name="Martin F.M."/>
            <person name="Miettinen O."/>
            <person name="Hibbett D.S."/>
            <person name="Nagy L.G."/>
        </authorList>
    </citation>
    <scope>NUCLEOTIDE SEQUENCE [LARGE SCALE GENOMIC DNA]</scope>
    <source>
        <strain evidence="1 2">NL-1719</strain>
    </source>
</reference>
<evidence type="ECO:0000313" key="1">
    <source>
        <dbReference type="EMBL" id="TFK72789.1"/>
    </source>
</evidence>
<accession>A0ACD3B485</accession>
<dbReference type="EMBL" id="ML208281">
    <property type="protein sequence ID" value="TFK72789.1"/>
    <property type="molecule type" value="Genomic_DNA"/>
</dbReference>
<organism evidence="1 2">
    <name type="scientific">Pluteus cervinus</name>
    <dbReference type="NCBI Taxonomy" id="181527"/>
    <lineage>
        <taxon>Eukaryota</taxon>
        <taxon>Fungi</taxon>
        <taxon>Dikarya</taxon>
        <taxon>Basidiomycota</taxon>
        <taxon>Agaricomycotina</taxon>
        <taxon>Agaricomycetes</taxon>
        <taxon>Agaricomycetidae</taxon>
        <taxon>Agaricales</taxon>
        <taxon>Pluteineae</taxon>
        <taxon>Pluteaceae</taxon>
        <taxon>Pluteus</taxon>
    </lineage>
</organism>
<protein>
    <submittedName>
        <fullName evidence="1">Uncharacterized protein</fullName>
    </submittedName>
</protein>
<gene>
    <name evidence="1" type="ORF">BDN72DRAFT_835662</name>
</gene>
<proteinExistence type="predicted"/>
<name>A0ACD3B485_9AGAR</name>